<keyword evidence="3" id="KW-1185">Reference proteome</keyword>
<keyword evidence="1" id="KW-1133">Transmembrane helix</keyword>
<evidence type="ECO:0000256" key="1">
    <source>
        <dbReference type="SAM" id="Phobius"/>
    </source>
</evidence>
<gene>
    <name evidence="2" type="ORF">RchiOBHm_Chr2g0162731</name>
</gene>
<dbReference type="EMBL" id="PDCK01000040">
    <property type="protein sequence ID" value="PRQ53097.1"/>
    <property type="molecule type" value="Genomic_DNA"/>
</dbReference>
<dbReference type="AlphaFoldDB" id="A0A2P6S349"/>
<dbReference type="Gramene" id="PRQ53097">
    <property type="protein sequence ID" value="PRQ53097"/>
    <property type="gene ID" value="RchiOBHm_Chr2g0162731"/>
</dbReference>
<sequence>MSPFITTSDPLRTLSLPSSERYLYPALSKVPKDIKFFLNLGIYLTFSSVLTTPSCILIFTYPIPRILHDESSPLKTCPLLLSSNVSNHSRIAHMWNVQPVSKIQFLKALELAATTRSSPSSLSCLMTTLAVFELPAIAAAFIFPSLQFLFKWSVAPHLKQTFLYFSLDFDVPLLPDLSFLLVN</sequence>
<keyword evidence="1" id="KW-0812">Transmembrane</keyword>
<feature type="transmembrane region" description="Helical" evidence="1">
    <location>
        <begin position="36"/>
        <end position="63"/>
    </location>
</feature>
<dbReference type="Proteomes" id="UP000238479">
    <property type="component" value="Chromosome 2"/>
</dbReference>
<reference evidence="2 3" key="1">
    <citation type="journal article" date="2018" name="Nat. Genet.">
        <title>The Rosa genome provides new insights in the design of modern roses.</title>
        <authorList>
            <person name="Bendahmane M."/>
        </authorList>
    </citation>
    <scope>NUCLEOTIDE SEQUENCE [LARGE SCALE GENOMIC DNA]</scope>
    <source>
        <strain evidence="3">cv. Old Blush</strain>
    </source>
</reference>
<evidence type="ECO:0000313" key="3">
    <source>
        <dbReference type="Proteomes" id="UP000238479"/>
    </source>
</evidence>
<feature type="transmembrane region" description="Helical" evidence="1">
    <location>
        <begin position="129"/>
        <end position="150"/>
    </location>
</feature>
<comment type="caution">
    <text evidence="2">The sequence shown here is derived from an EMBL/GenBank/DDBJ whole genome shotgun (WGS) entry which is preliminary data.</text>
</comment>
<keyword evidence="1" id="KW-0472">Membrane</keyword>
<protein>
    <submittedName>
        <fullName evidence="2">Uncharacterized protein</fullName>
    </submittedName>
</protein>
<organism evidence="2 3">
    <name type="scientific">Rosa chinensis</name>
    <name type="common">China rose</name>
    <dbReference type="NCBI Taxonomy" id="74649"/>
    <lineage>
        <taxon>Eukaryota</taxon>
        <taxon>Viridiplantae</taxon>
        <taxon>Streptophyta</taxon>
        <taxon>Embryophyta</taxon>
        <taxon>Tracheophyta</taxon>
        <taxon>Spermatophyta</taxon>
        <taxon>Magnoliopsida</taxon>
        <taxon>eudicotyledons</taxon>
        <taxon>Gunneridae</taxon>
        <taxon>Pentapetalae</taxon>
        <taxon>rosids</taxon>
        <taxon>fabids</taxon>
        <taxon>Rosales</taxon>
        <taxon>Rosaceae</taxon>
        <taxon>Rosoideae</taxon>
        <taxon>Rosoideae incertae sedis</taxon>
        <taxon>Rosa</taxon>
    </lineage>
</organism>
<accession>A0A2P6S349</accession>
<name>A0A2P6S349_ROSCH</name>
<proteinExistence type="predicted"/>
<evidence type="ECO:0000313" key="2">
    <source>
        <dbReference type="EMBL" id="PRQ53097.1"/>
    </source>
</evidence>